<dbReference type="InterPro" id="IPR009056">
    <property type="entry name" value="Cyt_c-like_dom"/>
</dbReference>
<evidence type="ECO:0000313" key="7">
    <source>
        <dbReference type="Proteomes" id="UP000237819"/>
    </source>
</evidence>
<proteinExistence type="predicted"/>
<name>A0A2S8GAM7_9BACT</name>
<evidence type="ECO:0000256" key="2">
    <source>
        <dbReference type="ARBA" id="ARBA00022723"/>
    </source>
</evidence>
<keyword evidence="1 4" id="KW-0349">Heme</keyword>
<evidence type="ECO:0000259" key="5">
    <source>
        <dbReference type="PROSITE" id="PS51007"/>
    </source>
</evidence>
<accession>A0A2S8GAM7</accession>
<reference evidence="6 7" key="1">
    <citation type="submission" date="2018-02" db="EMBL/GenBank/DDBJ databases">
        <title>Comparative genomes isolates from brazilian mangrove.</title>
        <authorList>
            <person name="Araujo J.E."/>
            <person name="Taketani R.G."/>
            <person name="Silva M.C.P."/>
            <person name="Loureco M.V."/>
            <person name="Andreote F.D."/>
        </authorList>
    </citation>
    <scope>NUCLEOTIDE SEQUENCE [LARGE SCALE GENOMIC DNA]</scope>
    <source>
        <strain evidence="6 7">Nap-Phe MGV</strain>
    </source>
</reference>
<dbReference type="EMBL" id="PUHZ01000026">
    <property type="protein sequence ID" value="PQO41331.1"/>
    <property type="molecule type" value="Genomic_DNA"/>
</dbReference>
<dbReference type="GO" id="GO:0020037">
    <property type="term" value="F:heme binding"/>
    <property type="evidence" value="ECO:0007669"/>
    <property type="project" value="InterPro"/>
</dbReference>
<gene>
    <name evidence="6" type="ORF">C5Y93_29895</name>
</gene>
<dbReference type="GO" id="GO:0046872">
    <property type="term" value="F:metal ion binding"/>
    <property type="evidence" value="ECO:0007669"/>
    <property type="project" value="UniProtKB-KW"/>
</dbReference>
<dbReference type="OrthoDB" id="175242at2"/>
<dbReference type="Gene3D" id="1.10.760.10">
    <property type="entry name" value="Cytochrome c-like domain"/>
    <property type="match status" value="1"/>
</dbReference>
<keyword evidence="2 4" id="KW-0479">Metal-binding</keyword>
<dbReference type="InterPro" id="IPR013036">
    <property type="entry name" value="DUF1587"/>
</dbReference>
<keyword evidence="3 4" id="KW-0408">Iron</keyword>
<sequence length="644" mass="71777">MHFLPHQARYGAGSLRVALSTALVLAVCLAAVRADEAPKIDFAAAQKLLETSCADCHSGPEGEGGFTLSDLAESSAMGAKYDEWMKLRTRLADHSMPPADAEPMDADARHQLVDWIKLATRDAVRQQGELAGPPMFRRMAAHEYSNTVRDLLGTHFDAGNGLPQDSAGGEGFNNAGETLIISPIHAEKYVEAAVAALDYAAHDSQARGRLLSERPSDKLPEQDAAKRNLRKFAERAFRRPVKEEELAAIVKTYDEARESGLNYEAACFYAMRGVMLSPNFLFLIEEAPSEPNKSVPLTDHELAARLSYFLWATSPDRALREAADAGKLQDPEELKRQALRMIKERGTRFNDSMTQFVGQWLGTADLGKTKTIDPELHRWMQDQHVASLRDQPVYVFESMIKENDSLLTLIDADWTFLNAELCDVYRLDRRKIQGEFNQRLQRYPLPEEYRYRGGVLGEGGVMAIASYPRRSSPVLRGVWVLDKMLGVELPPPPANVPALEESKEAAAAQTLRARLQQHRDNPNCATCHNRIDPIGFALENFSEIGQWRDKDAGGPIDPVAILPDGTKIDGQAGLKKYLLENQEQFVRHLTQKMLGYALARGLESGDVATVESIVERLQANEYRSQELVLAIVTSEPFRQKRVNQ</sequence>
<dbReference type="GO" id="GO:0009055">
    <property type="term" value="F:electron transfer activity"/>
    <property type="evidence" value="ECO:0007669"/>
    <property type="project" value="InterPro"/>
</dbReference>
<dbReference type="InterPro" id="IPR036909">
    <property type="entry name" value="Cyt_c-like_dom_sf"/>
</dbReference>
<dbReference type="AlphaFoldDB" id="A0A2S8GAM7"/>
<dbReference type="Pfam" id="PF07624">
    <property type="entry name" value="PSD2"/>
    <property type="match status" value="1"/>
</dbReference>
<evidence type="ECO:0000256" key="1">
    <source>
        <dbReference type="ARBA" id="ARBA00022617"/>
    </source>
</evidence>
<dbReference type="PROSITE" id="PS51007">
    <property type="entry name" value="CYTC"/>
    <property type="match status" value="1"/>
</dbReference>
<evidence type="ECO:0000313" key="6">
    <source>
        <dbReference type="EMBL" id="PQO41331.1"/>
    </source>
</evidence>
<dbReference type="Pfam" id="PF07637">
    <property type="entry name" value="PSD5"/>
    <property type="match status" value="1"/>
</dbReference>
<dbReference type="SUPFAM" id="SSF46626">
    <property type="entry name" value="Cytochrome c"/>
    <property type="match status" value="1"/>
</dbReference>
<dbReference type="RefSeq" id="WP_105339155.1">
    <property type="nucleotide sequence ID" value="NZ_PUHZ01000026.1"/>
</dbReference>
<feature type="domain" description="Cytochrome c" evidence="5">
    <location>
        <begin position="40"/>
        <end position="120"/>
    </location>
</feature>
<evidence type="ECO:0000256" key="3">
    <source>
        <dbReference type="ARBA" id="ARBA00023004"/>
    </source>
</evidence>
<dbReference type="Pfam" id="PF07626">
    <property type="entry name" value="PSD3"/>
    <property type="match status" value="1"/>
</dbReference>
<protein>
    <recommendedName>
        <fullName evidence="5">Cytochrome c domain-containing protein</fullName>
    </recommendedName>
</protein>
<dbReference type="InterPro" id="IPR013039">
    <property type="entry name" value="DUF1588"/>
</dbReference>
<dbReference type="InterPro" id="IPR013042">
    <property type="entry name" value="DUF1592"/>
</dbReference>
<evidence type="ECO:0000256" key="4">
    <source>
        <dbReference type="PROSITE-ProRule" id="PRU00433"/>
    </source>
</evidence>
<organism evidence="6 7">
    <name type="scientific">Blastopirellula marina</name>
    <dbReference type="NCBI Taxonomy" id="124"/>
    <lineage>
        <taxon>Bacteria</taxon>
        <taxon>Pseudomonadati</taxon>
        <taxon>Planctomycetota</taxon>
        <taxon>Planctomycetia</taxon>
        <taxon>Pirellulales</taxon>
        <taxon>Pirellulaceae</taxon>
        <taxon>Blastopirellula</taxon>
    </lineage>
</organism>
<comment type="caution">
    <text evidence="6">The sequence shown here is derived from an EMBL/GenBank/DDBJ whole genome shotgun (WGS) entry which is preliminary data.</text>
</comment>
<dbReference type="Proteomes" id="UP000237819">
    <property type="component" value="Unassembled WGS sequence"/>
</dbReference>
<dbReference type="Pfam" id="PF07627">
    <property type="entry name" value="PSCyt3"/>
    <property type="match status" value="1"/>
</dbReference>
<dbReference type="InterPro" id="IPR011478">
    <property type="entry name" value="DUF1585"/>
</dbReference>
<dbReference type="InterPro" id="IPR013043">
    <property type="entry name" value="DUF1595"/>
</dbReference>
<dbReference type="Pfam" id="PF07631">
    <property type="entry name" value="PSD4"/>
    <property type="match status" value="1"/>
</dbReference>